<accession>A0A2U3PA39</accession>
<organism evidence="2 3">
    <name type="scientific">Mycobacterium numidiamassiliense</name>
    <dbReference type="NCBI Taxonomy" id="1841861"/>
    <lineage>
        <taxon>Bacteria</taxon>
        <taxon>Bacillati</taxon>
        <taxon>Actinomycetota</taxon>
        <taxon>Actinomycetes</taxon>
        <taxon>Mycobacteriales</taxon>
        <taxon>Mycobacteriaceae</taxon>
        <taxon>Mycobacterium</taxon>
    </lineage>
</organism>
<feature type="compositionally biased region" description="Polar residues" evidence="1">
    <location>
        <begin position="1"/>
        <end position="13"/>
    </location>
</feature>
<evidence type="ECO:0000313" key="2">
    <source>
        <dbReference type="EMBL" id="SPM40602.1"/>
    </source>
</evidence>
<dbReference type="Proteomes" id="UP000240424">
    <property type="component" value="Unassembled WGS sequence"/>
</dbReference>
<evidence type="ECO:0000256" key="1">
    <source>
        <dbReference type="SAM" id="MobiDB-lite"/>
    </source>
</evidence>
<protein>
    <submittedName>
        <fullName evidence="2">Uncharacterized protein</fullName>
    </submittedName>
</protein>
<reference evidence="2 3" key="1">
    <citation type="submission" date="2017-01" db="EMBL/GenBank/DDBJ databases">
        <authorList>
            <consortium name="Urmite Genomes"/>
        </authorList>
    </citation>
    <scope>NUCLEOTIDE SEQUENCE [LARGE SCALE GENOMIC DNA]</scope>
    <source>
        <strain evidence="2 3">AB215</strain>
    </source>
</reference>
<dbReference type="OrthoDB" id="4472709at2"/>
<dbReference type="AlphaFoldDB" id="A0A2U3PA39"/>
<evidence type="ECO:0000313" key="3">
    <source>
        <dbReference type="Proteomes" id="UP000240424"/>
    </source>
</evidence>
<feature type="region of interest" description="Disordered" evidence="1">
    <location>
        <begin position="1"/>
        <end position="40"/>
    </location>
</feature>
<name>A0A2U3PA39_9MYCO</name>
<sequence>MSTNVPGENSRQNGVERGLGLRQPTPENAARASTHAEPPAQYVAPTVRAYERLAASGPAQLAETLISRYWARIDNLDAPAQRSMNQYLPHLLSVCELDAVFIRQGHQLTQHATPHESPWPTHLSWALQSTIAALRLMLAGHTVGAAIVLRQQLGRWTVLLAGGIARRDDESIESFIARAWTHARMHSLATYAPDIAARDIFDDLDEHPPTTGVIDTDHQHVPVEGRALCPAGVYHALCTLIDIEHVDQYAQPEAVHDLDAEDSATNTHRIPDALSDGLALCIKQMRLAAAALCHARRDTDTAQAIVDASGHERRLIKYRSDTQPRRHKSELPHLAQAVVPLTSTRSAALENIDHLSRLYTDYHTVLADRSHCGHRTPQELAHLAFTAHRFTRALVAQAAHTHDRQLADQRLQLHQHLTPTSPHIMTAEFAALCAHWNQSQPPIAAAATQISATLLSGYWLWLEDDDRAMGILRCTLHHTARLRLWHTNPDAAHALQTTPTTTPSTWMHAAGWSQHTELDHALFEFAHTNRESRRHAARIHLDEHYPNCDNPLPQRIARQTALDQLTALAATETMKVVATHQSPAIADTLREALHHHGLDIQTNPARRQPNKRTPPPHTKQDTITTPDITLLD</sequence>
<dbReference type="STRING" id="1841861.GCA_900157365_01123"/>
<feature type="region of interest" description="Disordered" evidence="1">
    <location>
        <begin position="598"/>
        <end position="632"/>
    </location>
</feature>
<proteinExistence type="predicted"/>
<feature type="compositionally biased region" description="Low complexity" evidence="1">
    <location>
        <begin position="621"/>
        <end position="632"/>
    </location>
</feature>
<dbReference type="EMBL" id="FUEZ01000004">
    <property type="protein sequence ID" value="SPM40602.1"/>
    <property type="molecule type" value="Genomic_DNA"/>
</dbReference>
<dbReference type="RefSeq" id="WP_077079373.1">
    <property type="nucleotide sequence ID" value="NZ_FUEZ01000004.1"/>
</dbReference>
<keyword evidence="3" id="KW-1185">Reference proteome</keyword>
<gene>
    <name evidence="2" type="ORF">MNAB215_2803</name>
</gene>